<dbReference type="CDD" id="cd06591">
    <property type="entry name" value="GH31_xylosidase_XylS"/>
    <property type="match status" value="1"/>
</dbReference>
<dbReference type="SUPFAM" id="SSF74650">
    <property type="entry name" value="Galactose mutarotase-like"/>
    <property type="match status" value="1"/>
</dbReference>
<dbReference type="InterPro" id="IPR048395">
    <property type="entry name" value="Glyco_hydro_31_C"/>
</dbReference>
<evidence type="ECO:0000256" key="3">
    <source>
        <dbReference type="SAM" id="SignalP"/>
    </source>
</evidence>
<proteinExistence type="inferred from homology"/>
<feature type="chain" id="PRO_5046507623" evidence="3">
    <location>
        <begin position="24"/>
        <end position="952"/>
    </location>
</feature>
<evidence type="ECO:0000313" key="5">
    <source>
        <dbReference type="EMBL" id="MCQ6960615.1"/>
    </source>
</evidence>
<accession>A0ABT1T7K9</accession>
<dbReference type="RefSeq" id="WP_256540794.1">
    <property type="nucleotide sequence ID" value="NZ_JANHOH010000008.1"/>
</dbReference>
<keyword evidence="2" id="KW-0378">Hydrolase</keyword>
<dbReference type="Gene3D" id="3.20.20.80">
    <property type="entry name" value="Glycosidases"/>
    <property type="match status" value="1"/>
</dbReference>
<gene>
    <name evidence="5" type="ORF">NPE20_21730</name>
</gene>
<evidence type="ECO:0000256" key="1">
    <source>
        <dbReference type="ARBA" id="ARBA00007806"/>
    </source>
</evidence>
<dbReference type="InterPro" id="IPR051816">
    <property type="entry name" value="Glycosyl_Hydrolase_31"/>
</dbReference>
<dbReference type="Pfam" id="PF21365">
    <property type="entry name" value="Glyco_hydro_31_3rd"/>
    <property type="match status" value="1"/>
</dbReference>
<dbReference type="InterPro" id="IPR025887">
    <property type="entry name" value="Glyco_hydro_31_N_dom"/>
</dbReference>
<evidence type="ECO:0000256" key="2">
    <source>
        <dbReference type="RuleBase" id="RU361185"/>
    </source>
</evidence>
<dbReference type="PANTHER" id="PTHR43863:SF2">
    <property type="entry name" value="MALTASE-GLUCOAMYLASE"/>
    <property type="match status" value="1"/>
</dbReference>
<organism evidence="5 6">
    <name type="scientific">Mucilaginibacter aquariorum</name>
    <dbReference type="NCBI Taxonomy" id="2967225"/>
    <lineage>
        <taxon>Bacteria</taxon>
        <taxon>Pseudomonadati</taxon>
        <taxon>Bacteroidota</taxon>
        <taxon>Sphingobacteriia</taxon>
        <taxon>Sphingobacteriales</taxon>
        <taxon>Sphingobacteriaceae</taxon>
        <taxon>Mucilaginibacter</taxon>
    </lineage>
</organism>
<feature type="domain" description="PA14" evidence="4">
    <location>
        <begin position="231"/>
        <end position="374"/>
    </location>
</feature>
<dbReference type="InterPro" id="IPR017853">
    <property type="entry name" value="GH"/>
</dbReference>
<dbReference type="InterPro" id="IPR011658">
    <property type="entry name" value="PA14_dom"/>
</dbReference>
<dbReference type="PANTHER" id="PTHR43863">
    <property type="entry name" value="HYDROLASE, PUTATIVE (AFU_ORTHOLOGUE AFUA_1G03140)-RELATED"/>
    <property type="match status" value="1"/>
</dbReference>
<evidence type="ECO:0000259" key="4">
    <source>
        <dbReference type="PROSITE" id="PS51820"/>
    </source>
</evidence>
<dbReference type="SUPFAM" id="SSF56988">
    <property type="entry name" value="Anthrax protective antigen"/>
    <property type="match status" value="1"/>
</dbReference>
<dbReference type="SMART" id="SM00758">
    <property type="entry name" value="PA14"/>
    <property type="match status" value="1"/>
</dbReference>
<dbReference type="InterPro" id="IPR011013">
    <property type="entry name" value="Gal_mutarotase_sf_dom"/>
</dbReference>
<dbReference type="InterPro" id="IPR037524">
    <property type="entry name" value="PA14/GLEYA"/>
</dbReference>
<dbReference type="SUPFAM" id="SSF51011">
    <property type="entry name" value="Glycosyl hydrolase domain"/>
    <property type="match status" value="1"/>
</dbReference>
<keyword evidence="2" id="KW-0326">Glycosidase</keyword>
<dbReference type="Gene3D" id="2.60.40.1760">
    <property type="entry name" value="glycosyl hydrolase (family 31)"/>
    <property type="match status" value="1"/>
</dbReference>
<comment type="similarity">
    <text evidence="1 2">Belongs to the glycosyl hydrolase 31 family.</text>
</comment>
<dbReference type="SUPFAM" id="SSF51445">
    <property type="entry name" value="(Trans)glycosidases"/>
    <property type="match status" value="1"/>
</dbReference>
<dbReference type="Proteomes" id="UP001204376">
    <property type="component" value="Unassembled WGS sequence"/>
</dbReference>
<comment type="caution">
    <text evidence="5">The sequence shown here is derived from an EMBL/GenBank/DDBJ whole genome shotgun (WGS) entry which is preliminary data.</text>
</comment>
<protein>
    <submittedName>
        <fullName evidence="5">DUF5110 domain-containing protein</fullName>
    </submittedName>
</protein>
<dbReference type="Gene3D" id="2.60.40.1180">
    <property type="entry name" value="Golgi alpha-mannosidase II"/>
    <property type="match status" value="2"/>
</dbReference>
<evidence type="ECO:0000313" key="6">
    <source>
        <dbReference type="Proteomes" id="UP001204376"/>
    </source>
</evidence>
<dbReference type="Pfam" id="PF07691">
    <property type="entry name" value="PA14"/>
    <property type="match status" value="1"/>
</dbReference>
<dbReference type="Gene3D" id="2.60.120.380">
    <property type="match status" value="1"/>
</dbReference>
<dbReference type="InterPro" id="IPR000322">
    <property type="entry name" value="Glyco_hydro_31_TIM"/>
</dbReference>
<dbReference type="CDD" id="cd14752">
    <property type="entry name" value="GH31_N"/>
    <property type="match status" value="1"/>
</dbReference>
<dbReference type="InterPro" id="IPR033403">
    <property type="entry name" value="DUF5110"/>
</dbReference>
<keyword evidence="6" id="KW-1185">Reference proteome</keyword>
<dbReference type="Pfam" id="PF17137">
    <property type="entry name" value="DUF5110"/>
    <property type="match status" value="1"/>
</dbReference>
<dbReference type="Pfam" id="PF01055">
    <property type="entry name" value="Glyco_hydro_31_2nd"/>
    <property type="match status" value="1"/>
</dbReference>
<dbReference type="Pfam" id="PF13802">
    <property type="entry name" value="Gal_mutarotas_2"/>
    <property type="match status" value="1"/>
</dbReference>
<keyword evidence="3" id="KW-0732">Signal</keyword>
<name>A0ABT1T7K9_9SPHI</name>
<dbReference type="InterPro" id="IPR013780">
    <property type="entry name" value="Glyco_hydro_b"/>
</dbReference>
<dbReference type="EMBL" id="JANHOH010000008">
    <property type="protein sequence ID" value="MCQ6960615.1"/>
    <property type="molecule type" value="Genomic_DNA"/>
</dbReference>
<feature type="signal peptide" evidence="3">
    <location>
        <begin position="1"/>
        <end position="23"/>
    </location>
</feature>
<reference evidence="5 6" key="1">
    <citation type="submission" date="2022-07" db="EMBL/GenBank/DDBJ databases">
        <title>Mucilaginibacter sp. JC4.</title>
        <authorList>
            <person name="Le V."/>
            <person name="Ko S.-R."/>
            <person name="Ahn C.-Y."/>
            <person name="Oh H.-M."/>
        </authorList>
    </citation>
    <scope>NUCLEOTIDE SEQUENCE [LARGE SCALE GENOMIC DNA]</scope>
    <source>
        <strain evidence="5 6">JC4</strain>
    </source>
</reference>
<dbReference type="PROSITE" id="PS51820">
    <property type="entry name" value="PA14"/>
    <property type="match status" value="1"/>
</dbReference>
<sequence length="952" mass="108302">MVIKRLTLLALFFAGAFHSLCNGQSQNAPFKQDESGITVTLKNAPNGVNMIRLKPINAKIIRVTATPTNFFVEKPSLMAVTPNNSAIKHTVNYTDDKMIVLTDSVKVTVSTITGLVEFYDSKGNLLVKQSKFAHEPAFVNAMYDGESSYRVSQYFDSQADEAYYGLGQHQQGVVNYKGRHVDLIQNNTEVAVPFVVSSKNYGILWDNNAITTAGDIRPLEPLHALKLYNKNNEAGWLTVSYSLKQDPTRTVYEQAVSDIDLNWLSDVKRFPDSVKMADAIVTYEGAIEGDQTGLYQLQIKYGGYIKLWVDGKQLLDYWRQSWNPATALVDLNLQAGKSYHLKMQWIPSGSESYLGVNVLLPAPENVKNTFAFTSEAGSTIDYYLVYGQNADSIISGYRTITGKAVMLPKWAMGLWQSRERYKTQDEILAVVKEFRDRKIPLDNIVLDWSYWKQDQWGSQEFDPARFADPDGMIKQLHGQHINFMISVWPKFYEGTDAYNAFNKNNFLYKRNIANRQRDWIAKGYISTFYDAFNPDARKAFWELISKKLYTKGIDAWWLDATEPDILSNASVADRKLLMTPTYLGSSTKYFNAFPLQNAKGVYEGQRAVNPNNRVFILTRSAFGGLQRYGAATWSGDIASRWEDMKSQIGAGINFSLSGMPYWTMDIGGFAVEPRYENAKRQDLDEWRESMTRWYQFGAFVPLFRVHGQFPFREIYNVAPKGHPAYQSMLYYDKLRYRLMPYIYSLAGKIYHQDYTIMRGLIMDFAADKNVEGINDQYMFGPSLLINPVYKYEAHNRDVYLPKGNGWYDLYSGKYFKGGNTLKADAPYNRIPVFVKAGSIIPFGPEIQYTNEKPADPITLYVYTGANATFTLYEDEGSNYNYEKGDFSQIAITYNEGSHTLTIGDRNGKFNGMIGDRTFRIVTITSNAAKALNFDQKPNKTISYNGKNVSIKL</sequence>